<dbReference type="AlphaFoldDB" id="A0A926N4U8"/>
<evidence type="ECO:0000313" key="8">
    <source>
        <dbReference type="Proteomes" id="UP000661691"/>
    </source>
</evidence>
<proteinExistence type="inferred from homology"/>
<dbReference type="HAMAP" id="MF_00651">
    <property type="entry name" value="Nuclease_YqgF"/>
    <property type="match status" value="1"/>
</dbReference>
<evidence type="ECO:0000256" key="5">
    <source>
        <dbReference type="HAMAP-Rule" id="MF_00651"/>
    </source>
</evidence>
<dbReference type="PANTHER" id="PTHR33317:SF4">
    <property type="entry name" value="POLYNUCLEOTIDYL TRANSFERASE, RIBONUCLEASE H-LIKE SUPERFAMILY PROTEIN"/>
    <property type="match status" value="1"/>
</dbReference>
<dbReference type="SUPFAM" id="SSF53098">
    <property type="entry name" value="Ribonuclease H-like"/>
    <property type="match status" value="1"/>
</dbReference>
<evidence type="ECO:0000256" key="2">
    <source>
        <dbReference type="ARBA" id="ARBA00022517"/>
    </source>
</evidence>
<dbReference type="Gene3D" id="3.30.420.140">
    <property type="entry name" value="YqgF/RNase H-like domain"/>
    <property type="match status" value="1"/>
</dbReference>
<keyword evidence="8" id="KW-1185">Reference proteome</keyword>
<keyword evidence="3 5" id="KW-0540">Nuclease</keyword>
<sequence>MSLDEFATSSGEVTRILGLDIGDRRIGVAISDSLGYTAQGIEVIDRKQVDWLLRISELIKDMDVGAIVVGLPRNMNGSLGPRGQLCQEMADELKARFHIPVHLWDERLSTVAAERTLIEADISRKKRKKVIDQMAASWILQGYLDSVRRV</sequence>
<dbReference type="SMART" id="SM00732">
    <property type="entry name" value="YqgFc"/>
    <property type="match status" value="1"/>
</dbReference>
<accession>A0A926N4U8</accession>
<dbReference type="RefSeq" id="WP_191139034.1">
    <property type="nucleotide sequence ID" value="NZ_JACXAG020000002.1"/>
</dbReference>
<dbReference type="CDD" id="cd16964">
    <property type="entry name" value="YqgF"/>
    <property type="match status" value="1"/>
</dbReference>
<comment type="subcellular location">
    <subcellularLocation>
        <location evidence="5">Cytoplasm</location>
    </subcellularLocation>
</comment>
<dbReference type="InterPro" id="IPR005227">
    <property type="entry name" value="YqgF"/>
</dbReference>
<dbReference type="EC" id="3.1.-.-" evidence="5"/>
<dbReference type="InterPro" id="IPR012337">
    <property type="entry name" value="RNaseH-like_sf"/>
</dbReference>
<name>A0A926N4U8_9BACL</name>
<dbReference type="GO" id="GO:0000967">
    <property type="term" value="P:rRNA 5'-end processing"/>
    <property type="evidence" value="ECO:0007669"/>
    <property type="project" value="UniProtKB-UniRule"/>
</dbReference>
<dbReference type="PANTHER" id="PTHR33317">
    <property type="entry name" value="POLYNUCLEOTIDYL TRANSFERASE, RIBONUCLEASE H-LIKE SUPERFAMILY PROTEIN"/>
    <property type="match status" value="1"/>
</dbReference>
<dbReference type="Proteomes" id="UP000661691">
    <property type="component" value="Unassembled WGS sequence"/>
</dbReference>
<keyword evidence="1 5" id="KW-0963">Cytoplasm</keyword>
<dbReference type="Pfam" id="PF03652">
    <property type="entry name" value="RuvX"/>
    <property type="match status" value="1"/>
</dbReference>
<evidence type="ECO:0000259" key="6">
    <source>
        <dbReference type="SMART" id="SM00732"/>
    </source>
</evidence>
<dbReference type="GO" id="GO:0004518">
    <property type="term" value="F:nuclease activity"/>
    <property type="evidence" value="ECO:0007669"/>
    <property type="project" value="UniProtKB-KW"/>
</dbReference>
<keyword evidence="2 5" id="KW-0690">Ribosome biogenesis</keyword>
<dbReference type="InterPro" id="IPR037027">
    <property type="entry name" value="YqgF/RNaseH-like_dom_sf"/>
</dbReference>
<evidence type="ECO:0000313" key="7">
    <source>
        <dbReference type="EMBL" id="MBD1371074.1"/>
    </source>
</evidence>
<comment type="similarity">
    <text evidence="5">Belongs to the YqgF HJR family.</text>
</comment>
<evidence type="ECO:0000256" key="4">
    <source>
        <dbReference type="ARBA" id="ARBA00022801"/>
    </source>
</evidence>
<keyword evidence="4 5" id="KW-0378">Hydrolase</keyword>
<dbReference type="NCBIfam" id="TIGR00250">
    <property type="entry name" value="RNAse_H_YqgF"/>
    <property type="match status" value="1"/>
</dbReference>
<comment type="caution">
    <text evidence="7">The sequence shown here is derived from an EMBL/GenBank/DDBJ whole genome shotgun (WGS) entry which is preliminary data.</text>
</comment>
<gene>
    <name evidence="7" type="primary">ruvX</name>
    <name evidence="7" type="ORF">IC620_01710</name>
</gene>
<protein>
    <recommendedName>
        <fullName evidence="5">Putative pre-16S rRNA nuclease</fullName>
        <ecNumber evidence="5">3.1.-.-</ecNumber>
    </recommendedName>
</protein>
<dbReference type="GO" id="GO:0005829">
    <property type="term" value="C:cytosol"/>
    <property type="evidence" value="ECO:0007669"/>
    <property type="project" value="TreeGrafter"/>
</dbReference>
<dbReference type="InterPro" id="IPR006641">
    <property type="entry name" value="YqgF/RNaseH-like_dom"/>
</dbReference>
<dbReference type="GO" id="GO:0016788">
    <property type="term" value="F:hydrolase activity, acting on ester bonds"/>
    <property type="evidence" value="ECO:0007669"/>
    <property type="project" value="UniProtKB-UniRule"/>
</dbReference>
<feature type="domain" description="YqgF/RNase H-like" evidence="6">
    <location>
        <begin position="14"/>
        <end position="113"/>
    </location>
</feature>
<evidence type="ECO:0000256" key="3">
    <source>
        <dbReference type="ARBA" id="ARBA00022722"/>
    </source>
</evidence>
<reference evidence="7" key="1">
    <citation type="submission" date="2020-09" db="EMBL/GenBank/DDBJ databases">
        <title>A novel bacterium of genus Hazenella, isolated from South China Sea.</title>
        <authorList>
            <person name="Huang H."/>
            <person name="Mo K."/>
            <person name="Hu Y."/>
        </authorList>
    </citation>
    <scope>NUCLEOTIDE SEQUENCE</scope>
    <source>
        <strain evidence="7">IB182357</strain>
    </source>
</reference>
<dbReference type="EMBL" id="JACXAH010000002">
    <property type="protein sequence ID" value="MBD1371074.1"/>
    <property type="molecule type" value="Genomic_DNA"/>
</dbReference>
<comment type="function">
    <text evidence="5">Could be a nuclease involved in processing of the 5'-end of pre-16S rRNA.</text>
</comment>
<organism evidence="7 8">
    <name type="scientific">Polycladospora coralii</name>
    <dbReference type="NCBI Taxonomy" id="2771432"/>
    <lineage>
        <taxon>Bacteria</taxon>
        <taxon>Bacillati</taxon>
        <taxon>Bacillota</taxon>
        <taxon>Bacilli</taxon>
        <taxon>Bacillales</taxon>
        <taxon>Thermoactinomycetaceae</taxon>
        <taxon>Polycladospora</taxon>
    </lineage>
</organism>
<evidence type="ECO:0000256" key="1">
    <source>
        <dbReference type="ARBA" id="ARBA00022490"/>
    </source>
</evidence>